<dbReference type="SUPFAM" id="SSF46689">
    <property type="entry name" value="Homeodomain-like"/>
    <property type="match status" value="1"/>
</dbReference>
<proteinExistence type="inferred from homology"/>
<comment type="similarity">
    <text evidence="1">Belongs to the TALE/M-ATYP homeobox family.</text>
</comment>
<organism evidence="8 9">
    <name type="scientific">Marasmiellus scandens</name>
    <dbReference type="NCBI Taxonomy" id="2682957"/>
    <lineage>
        <taxon>Eukaryota</taxon>
        <taxon>Fungi</taxon>
        <taxon>Dikarya</taxon>
        <taxon>Basidiomycota</taxon>
        <taxon>Agaricomycotina</taxon>
        <taxon>Agaricomycetes</taxon>
        <taxon>Agaricomycetidae</taxon>
        <taxon>Agaricales</taxon>
        <taxon>Marasmiineae</taxon>
        <taxon>Omphalotaceae</taxon>
        <taxon>Marasmiellus</taxon>
    </lineage>
</organism>
<evidence type="ECO:0000313" key="8">
    <source>
        <dbReference type="EMBL" id="KAK7434530.1"/>
    </source>
</evidence>
<feature type="region of interest" description="Disordered" evidence="6">
    <location>
        <begin position="1"/>
        <end position="21"/>
    </location>
</feature>
<dbReference type="SMART" id="SM00389">
    <property type="entry name" value="HOX"/>
    <property type="match status" value="1"/>
</dbReference>
<evidence type="ECO:0000256" key="6">
    <source>
        <dbReference type="SAM" id="MobiDB-lite"/>
    </source>
</evidence>
<feature type="domain" description="Homeobox" evidence="7">
    <location>
        <begin position="12"/>
        <end position="75"/>
    </location>
</feature>
<comment type="subcellular location">
    <subcellularLocation>
        <location evidence="5">Nucleus</location>
    </subcellularLocation>
</comment>
<keyword evidence="2 5" id="KW-0238">DNA-binding</keyword>
<evidence type="ECO:0000256" key="3">
    <source>
        <dbReference type="ARBA" id="ARBA00023155"/>
    </source>
</evidence>
<evidence type="ECO:0000256" key="4">
    <source>
        <dbReference type="ARBA" id="ARBA00023242"/>
    </source>
</evidence>
<name>A0ABR1IJX2_9AGAR</name>
<sequence>MVDLDEPGSLVDRPQRKRGKLPKETTDYLKAWLHKHTENPYPTEEEMQQLCHATGLSMPQVSNWMINTRRRLLLPAESSHDSQSFDFPEPSDTTFDPPWYTDDLESFIFGATSHVSSCDLEDDLESFSLGATSNVSSCGYLEDIDDSQFLSLSTAATNDYSEADLYGALSNEIPCGDSIWEELELMGVWEKYRVRQGW</sequence>
<dbReference type="Proteomes" id="UP001498398">
    <property type="component" value="Unassembled WGS sequence"/>
</dbReference>
<evidence type="ECO:0000256" key="2">
    <source>
        <dbReference type="ARBA" id="ARBA00023125"/>
    </source>
</evidence>
<keyword evidence="9" id="KW-1185">Reference proteome</keyword>
<dbReference type="InterPro" id="IPR009057">
    <property type="entry name" value="Homeodomain-like_sf"/>
</dbReference>
<evidence type="ECO:0000313" key="9">
    <source>
        <dbReference type="Proteomes" id="UP001498398"/>
    </source>
</evidence>
<accession>A0ABR1IJX2</accession>
<dbReference type="PROSITE" id="PS50071">
    <property type="entry name" value="HOMEOBOX_2"/>
    <property type="match status" value="1"/>
</dbReference>
<evidence type="ECO:0000256" key="1">
    <source>
        <dbReference type="ARBA" id="ARBA00005800"/>
    </source>
</evidence>
<feature type="DNA-binding region" description="Homeobox" evidence="5">
    <location>
        <begin position="14"/>
        <end position="76"/>
    </location>
</feature>
<comment type="caution">
    <text evidence="8">The sequence shown here is derived from an EMBL/GenBank/DDBJ whole genome shotgun (WGS) entry which is preliminary data.</text>
</comment>
<gene>
    <name evidence="8" type="primary">TOS8_4</name>
    <name evidence="8" type="ORF">VKT23_020138</name>
</gene>
<evidence type="ECO:0000256" key="5">
    <source>
        <dbReference type="PROSITE-ProRule" id="PRU00108"/>
    </source>
</evidence>
<dbReference type="InterPro" id="IPR008422">
    <property type="entry name" value="KN_HD"/>
</dbReference>
<protein>
    <submittedName>
        <fullName evidence="8">Homeobox protein tos8</fullName>
    </submittedName>
</protein>
<dbReference type="GO" id="GO:0003677">
    <property type="term" value="F:DNA binding"/>
    <property type="evidence" value="ECO:0007669"/>
    <property type="project" value="UniProtKB-KW"/>
</dbReference>
<dbReference type="InterPro" id="IPR050224">
    <property type="entry name" value="TALE_homeobox"/>
</dbReference>
<keyword evidence="3 5" id="KW-0371">Homeobox</keyword>
<dbReference type="Pfam" id="PF05920">
    <property type="entry name" value="Homeobox_KN"/>
    <property type="match status" value="1"/>
</dbReference>
<dbReference type="CDD" id="cd00086">
    <property type="entry name" value="homeodomain"/>
    <property type="match status" value="1"/>
</dbReference>
<reference evidence="8 9" key="1">
    <citation type="submission" date="2024-01" db="EMBL/GenBank/DDBJ databases">
        <title>A draft genome for the cacao thread blight pathogen Marasmiellus scandens.</title>
        <authorList>
            <person name="Baruah I.K."/>
            <person name="Leung J."/>
            <person name="Bukari Y."/>
            <person name="Amoako-Attah I."/>
            <person name="Meinhardt L.W."/>
            <person name="Bailey B.A."/>
            <person name="Cohen S.P."/>
        </authorList>
    </citation>
    <scope>NUCLEOTIDE SEQUENCE [LARGE SCALE GENOMIC DNA]</scope>
    <source>
        <strain evidence="8 9">GH-19</strain>
    </source>
</reference>
<dbReference type="Gene3D" id="1.10.10.60">
    <property type="entry name" value="Homeodomain-like"/>
    <property type="match status" value="1"/>
</dbReference>
<evidence type="ECO:0000259" key="7">
    <source>
        <dbReference type="PROSITE" id="PS50071"/>
    </source>
</evidence>
<dbReference type="EMBL" id="JBANRG010000122">
    <property type="protein sequence ID" value="KAK7434530.1"/>
    <property type="molecule type" value="Genomic_DNA"/>
</dbReference>
<keyword evidence="4 5" id="KW-0539">Nucleus</keyword>
<dbReference type="InterPro" id="IPR001356">
    <property type="entry name" value="HD"/>
</dbReference>
<dbReference type="PANTHER" id="PTHR11850">
    <property type="entry name" value="HOMEOBOX PROTEIN TRANSCRIPTION FACTORS"/>
    <property type="match status" value="1"/>
</dbReference>